<evidence type="ECO:0000256" key="10">
    <source>
        <dbReference type="ARBA" id="ARBA00052101"/>
    </source>
</evidence>
<evidence type="ECO:0000256" key="8">
    <source>
        <dbReference type="ARBA" id="ARBA00022840"/>
    </source>
</evidence>
<evidence type="ECO:0000256" key="6">
    <source>
        <dbReference type="ARBA" id="ARBA00022777"/>
    </source>
</evidence>
<dbReference type="GO" id="GO:0019563">
    <property type="term" value="P:glycerol catabolic process"/>
    <property type="evidence" value="ECO:0007669"/>
    <property type="project" value="TreeGrafter"/>
</dbReference>
<dbReference type="NCBIfam" id="TIGR01311">
    <property type="entry name" value="glycerol_kin"/>
    <property type="match status" value="1"/>
</dbReference>
<reference evidence="14 15" key="1">
    <citation type="journal article" date="2016" name="Nat. Commun.">
        <title>Thousands of microbial genomes shed light on interconnected biogeochemical processes in an aquifer system.</title>
        <authorList>
            <person name="Anantharaman K."/>
            <person name="Brown C.T."/>
            <person name="Hug L.A."/>
            <person name="Sharon I."/>
            <person name="Castelle C.J."/>
            <person name="Probst A.J."/>
            <person name="Thomas B.C."/>
            <person name="Singh A."/>
            <person name="Wilkins M.J."/>
            <person name="Karaoz U."/>
            <person name="Brodie E.L."/>
            <person name="Williams K.H."/>
            <person name="Hubbard S.S."/>
            <person name="Banfield J.F."/>
        </authorList>
    </citation>
    <scope>NUCLEOTIDE SEQUENCE [LARGE SCALE GENOMIC DNA]</scope>
</reference>
<evidence type="ECO:0000313" key="15">
    <source>
        <dbReference type="Proteomes" id="UP000179243"/>
    </source>
</evidence>
<evidence type="ECO:0000256" key="1">
    <source>
        <dbReference type="ARBA" id="ARBA00005190"/>
    </source>
</evidence>
<dbReference type="NCBIfam" id="NF000756">
    <property type="entry name" value="PRK00047.1"/>
    <property type="match status" value="1"/>
</dbReference>
<evidence type="ECO:0000256" key="9">
    <source>
        <dbReference type="ARBA" id="ARBA00043149"/>
    </source>
</evidence>
<evidence type="ECO:0000313" key="14">
    <source>
        <dbReference type="EMBL" id="OGK05366.1"/>
    </source>
</evidence>
<dbReference type="Pfam" id="PF00370">
    <property type="entry name" value="FGGY_N"/>
    <property type="match status" value="1"/>
</dbReference>
<dbReference type="InterPro" id="IPR043129">
    <property type="entry name" value="ATPase_NBD"/>
</dbReference>
<protein>
    <recommendedName>
        <fullName evidence="3">glycerol kinase</fullName>
        <ecNumber evidence="3">2.7.1.30</ecNumber>
    </recommendedName>
    <alternativeName>
        <fullName evidence="9">ATP:glycerol 3-phosphotransferase</fullName>
    </alternativeName>
</protein>
<feature type="domain" description="Carbohydrate kinase FGGY N-terminal" evidence="12">
    <location>
        <begin position="2"/>
        <end position="239"/>
    </location>
</feature>
<accession>A0A1F7FFW7</accession>
<proteinExistence type="inferred from homology"/>
<evidence type="ECO:0000256" key="4">
    <source>
        <dbReference type="ARBA" id="ARBA00022679"/>
    </source>
</evidence>
<dbReference type="CDD" id="cd07769">
    <property type="entry name" value="ASKHA_NBD_FGGY_GK"/>
    <property type="match status" value="1"/>
</dbReference>
<gene>
    <name evidence="14" type="ORF">A2519_03585</name>
</gene>
<comment type="caution">
    <text evidence="14">The sequence shown here is derived from an EMBL/GenBank/DDBJ whole genome shotgun (WGS) entry which is preliminary data.</text>
</comment>
<evidence type="ECO:0000256" key="11">
    <source>
        <dbReference type="RuleBase" id="RU003733"/>
    </source>
</evidence>
<feature type="domain" description="Carbohydrate kinase FGGY C-terminal" evidence="13">
    <location>
        <begin position="250"/>
        <end position="436"/>
    </location>
</feature>
<evidence type="ECO:0000256" key="7">
    <source>
        <dbReference type="ARBA" id="ARBA00022798"/>
    </source>
</evidence>
<comment type="pathway">
    <text evidence="1">Polyol metabolism; glycerol degradation via glycerol kinase pathway; sn-glycerol 3-phosphate from glycerol: step 1/1.</text>
</comment>
<dbReference type="AlphaFoldDB" id="A0A1F7FFW7"/>
<dbReference type="PIRSF" id="PIRSF000538">
    <property type="entry name" value="GlpK"/>
    <property type="match status" value="1"/>
</dbReference>
<sequence>MYVLAIDQGTTGTTTVLYEESGAPVAKAYREFRQIFPKPGWVEHDPLEIWKTVQETVAEICTPERAKRIAALGITNQRETTVMWDKKTGTPVHNAIVWQCRRTADQCARLKQHEPFIRERTGLPVDAYFSGTKIQWILDAIGGYQEGLLFGTIDTWLVWKLTGGKTHATDFTNASRTMLFNIHAKKWDQELCDLMNIFPALLPQVKKSIDDYGIVESLPQIRGAPVFGVAGDQQAALFGQTCFEKGSIKNTYGTGCFAVMNTGDVPVHSTKGLITTLAVNGKGNPCYALEGSIFIAGAAIQWLRDELKLLNTASESEAAARAVENTNGVYLVPAFVGLGAPHWNMEARGILAGLTRGANRNHIIRAALESMAYQTLDVLEAMERETAIAVKSLAVDGGASANDFLMQFQADILGKSVVRPTVIESTSLGAAYLAGLKAGVWKTHEALFAHKSIDRVFVPAMKNRTRAALVSGWRRALRQAVTV</sequence>
<dbReference type="EMBL" id="MFYX01000057">
    <property type="protein sequence ID" value="OGK05366.1"/>
    <property type="molecule type" value="Genomic_DNA"/>
</dbReference>
<dbReference type="InterPro" id="IPR000577">
    <property type="entry name" value="Carb_kinase_FGGY"/>
</dbReference>
<dbReference type="SUPFAM" id="SSF53067">
    <property type="entry name" value="Actin-like ATPase domain"/>
    <property type="match status" value="2"/>
</dbReference>
<evidence type="ECO:0000256" key="5">
    <source>
        <dbReference type="ARBA" id="ARBA00022741"/>
    </source>
</evidence>
<dbReference type="Pfam" id="PF02782">
    <property type="entry name" value="FGGY_C"/>
    <property type="match status" value="1"/>
</dbReference>
<dbReference type="FunFam" id="3.30.420.40:FF:000007">
    <property type="entry name" value="Glycerol kinase"/>
    <property type="match status" value="1"/>
</dbReference>
<dbReference type="PANTHER" id="PTHR10196">
    <property type="entry name" value="SUGAR KINASE"/>
    <property type="match status" value="1"/>
</dbReference>
<name>A0A1F7FFW7_UNCRA</name>
<evidence type="ECO:0000259" key="12">
    <source>
        <dbReference type="Pfam" id="PF00370"/>
    </source>
</evidence>
<dbReference type="GO" id="GO:0005524">
    <property type="term" value="F:ATP binding"/>
    <property type="evidence" value="ECO:0007669"/>
    <property type="project" value="UniProtKB-KW"/>
</dbReference>
<dbReference type="InterPro" id="IPR005999">
    <property type="entry name" value="Glycerol_kin"/>
</dbReference>
<dbReference type="GO" id="GO:0005829">
    <property type="term" value="C:cytosol"/>
    <property type="evidence" value="ECO:0007669"/>
    <property type="project" value="TreeGrafter"/>
</dbReference>
<dbReference type="InterPro" id="IPR018484">
    <property type="entry name" value="FGGY_N"/>
</dbReference>
<dbReference type="Proteomes" id="UP000179243">
    <property type="component" value="Unassembled WGS sequence"/>
</dbReference>
<evidence type="ECO:0000256" key="2">
    <source>
        <dbReference type="ARBA" id="ARBA00009156"/>
    </source>
</evidence>
<dbReference type="GO" id="GO:0004370">
    <property type="term" value="F:glycerol kinase activity"/>
    <property type="evidence" value="ECO:0007669"/>
    <property type="project" value="UniProtKB-EC"/>
</dbReference>
<evidence type="ECO:0000259" key="13">
    <source>
        <dbReference type="Pfam" id="PF02782"/>
    </source>
</evidence>
<comment type="catalytic activity">
    <reaction evidence="10">
        <text>glycerol + ATP = sn-glycerol 3-phosphate + ADP + H(+)</text>
        <dbReference type="Rhea" id="RHEA:21644"/>
        <dbReference type="ChEBI" id="CHEBI:15378"/>
        <dbReference type="ChEBI" id="CHEBI:17754"/>
        <dbReference type="ChEBI" id="CHEBI:30616"/>
        <dbReference type="ChEBI" id="CHEBI:57597"/>
        <dbReference type="ChEBI" id="CHEBI:456216"/>
        <dbReference type="EC" id="2.7.1.30"/>
    </reaction>
</comment>
<keyword evidence="7" id="KW-0319">Glycerol metabolism</keyword>
<organism evidence="14 15">
    <name type="scientific">Candidatus Raymondbacteria bacterium RIFOXYD12_FULL_49_13</name>
    <dbReference type="NCBI Taxonomy" id="1817890"/>
    <lineage>
        <taxon>Bacteria</taxon>
        <taxon>Raymondiibacteriota</taxon>
    </lineage>
</organism>
<dbReference type="InterPro" id="IPR018485">
    <property type="entry name" value="FGGY_C"/>
</dbReference>
<dbReference type="EC" id="2.7.1.30" evidence="3"/>
<keyword evidence="5" id="KW-0547">Nucleotide-binding</keyword>
<dbReference type="Gene3D" id="3.30.420.40">
    <property type="match status" value="2"/>
</dbReference>
<keyword evidence="8" id="KW-0067">ATP-binding</keyword>
<dbReference type="PROSITE" id="PS00445">
    <property type="entry name" value="FGGY_KINASES_2"/>
    <property type="match status" value="1"/>
</dbReference>
<keyword evidence="4 11" id="KW-0808">Transferase</keyword>
<dbReference type="GO" id="GO:0006072">
    <property type="term" value="P:glycerol-3-phosphate metabolic process"/>
    <property type="evidence" value="ECO:0007669"/>
    <property type="project" value="InterPro"/>
</dbReference>
<keyword evidence="6 11" id="KW-0418">Kinase</keyword>
<comment type="similarity">
    <text evidence="2 11">Belongs to the FGGY kinase family.</text>
</comment>
<dbReference type="FunFam" id="3.30.420.40:FF:000008">
    <property type="entry name" value="Glycerol kinase"/>
    <property type="match status" value="1"/>
</dbReference>
<dbReference type="PANTHER" id="PTHR10196:SF69">
    <property type="entry name" value="GLYCEROL KINASE"/>
    <property type="match status" value="1"/>
</dbReference>
<dbReference type="InterPro" id="IPR018483">
    <property type="entry name" value="Carb_kinase_FGGY_CS"/>
</dbReference>
<evidence type="ECO:0000256" key="3">
    <source>
        <dbReference type="ARBA" id="ARBA00012099"/>
    </source>
</evidence>